<dbReference type="PROSITE" id="PS50968">
    <property type="entry name" value="BIOTINYL_LIPOYL"/>
    <property type="match status" value="1"/>
</dbReference>
<dbReference type="Pfam" id="PF01597">
    <property type="entry name" value="GCV_H"/>
    <property type="match status" value="1"/>
</dbReference>
<dbReference type="CDD" id="cd06848">
    <property type="entry name" value="GCS_H"/>
    <property type="match status" value="1"/>
</dbReference>
<evidence type="ECO:0008006" key="8">
    <source>
        <dbReference type="Google" id="ProtNLM"/>
    </source>
</evidence>
<gene>
    <name evidence="6" type="ORF">FOZ60_006694</name>
</gene>
<comment type="caution">
    <text evidence="6">The sequence shown here is derived from an EMBL/GenBank/DDBJ whole genome shotgun (WGS) entry which is preliminary data.</text>
</comment>
<dbReference type="Pfam" id="PF00439">
    <property type="entry name" value="Bromodomain"/>
    <property type="match status" value="1"/>
</dbReference>
<dbReference type="PRINTS" id="PR00503">
    <property type="entry name" value="BROMODOMAIN"/>
</dbReference>
<name>A0A7J6PHG8_PEROL</name>
<accession>A0A7J6PHG8</accession>
<protein>
    <recommendedName>
        <fullName evidence="8">Glycine cleavage system H protein</fullName>
    </recommendedName>
</protein>
<dbReference type="InterPro" id="IPR011053">
    <property type="entry name" value="Single_hybrid_motif"/>
</dbReference>
<dbReference type="InterPro" id="IPR002930">
    <property type="entry name" value="GCV_H"/>
</dbReference>
<dbReference type="PROSITE" id="PS00633">
    <property type="entry name" value="BROMODOMAIN_1"/>
    <property type="match status" value="1"/>
</dbReference>
<proteinExistence type="predicted"/>
<dbReference type="PROSITE" id="PS50014">
    <property type="entry name" value="BROMODOMAIN_2"/>
    <property type="match status" value="1"/>
</dbReference>
<evidence type="ECO:0000256" key="1">
    <source>
        <dbReference type="ARBA" id="ARBA00023117"/>
    </source>
</evidence>
<dbReference type="InterPro" id="IPR036427">
    <property type="entry name" value="Bromodomain-like_sf"/>
</dbReference>
<dbReference type="GO" id="GO:0009249">
    <property type="term" value="P:protein lipoylation"/>
    <property type="evidence" value="ECO:0007669"/>
    <property type="project" value="TreeGrafter"/>
</dbReference>
<feature type="region of interest" description="Disordered" evidence="3">
    <location>
        <begin position="414"/>
        <end position="433"/>
    </location>
</feature>
<sequence>MLSSLSRSVFPAVQRSMVPLAARGFRSFSSLVFTKDHEWIAPTEGDEHVATIGVTDFAQDEIGELVYVDLPTVGSVFHKNEVLCTLESVKAVEEVLCPVDAAEVLETNVEVRETPDLVNLDPEHDGWLLRMHYEGDIEADGKNFFTEEEYRKAHAVEHGPRSTKPTMATSKVCGMSDASTETGADINPSFDRHSPAAGHCLLSDFEVDFLSGLICDTGYSLVEDSMTTTAPVRKKTRTPSVSKVDLNLIIPSCQRRSCTTTSKSEGAPSSSSGSRTSTPEKASARRGRKKAAASPSGMPEFERNEYRRLVQHMVRMNKELAAPFMKPVPKWVPGYYEMITVPVDISMILNRLDSWFYASRADFEADMRQMFVNAYTFNQPGSLEYEYALELHSIFNTMMSTALDKVLRHLAEEHEKEVQSTASSGRKRKRRST</sequence>
<dbReference type="OrthoDB" id="10264154at2759"/>
<evidence type="ECO:0000259" key="4">
    <source>
        <dbReference type="PROSITE" id="PS50014"/>
    </source>
</evidence>
<dbReference type="CDD" id="cd04369">
    <property type="entry name" value="Bromodomain"/>
    <property type="match status" value="1"/>
</dbReference>
<dbReference type="PANTHER" id="PTHR11715:SF3">
    <property type="entry name" value="GLYCINE CLEAVAGE SYSTEM H PROTEIN-RELATED"/>
    <property type="match status" value="1"/>
</dbReference>
<feature type="compositionally biased region" description="Low complexity" evidence="3">
    <location>
        <begin position="260"/>
        <end position="281"/>
    </location>
</feature>
<dbReference type="InterPro" id="IPR000089">
    <property type="entry name" value="Biotin_lipoyl"/>
</dbReference>
<evidence type="ECO:0000256" key="2">
    <source>
        <dbReference type="PROSITE-ProRule" id="PRU00035"/>
    </source>
</evidence>
<dbReference type="SUPFAM" id="SSF51230">
    <property type="entry name" value="Single hybrid motif"/>
    <property type="match status" value="1"/>
</dbReference>
<dbReference type="PANTHER" id="PTHR11715">
    <property type="entry name" value="GLYCINE CLEAVAGE SYSTEM H PROTEIN"/>
    <property type="match status" value="1"/>
</dbReference>
<evidence type="ECO:0000313" key="6">
    <source>
        <dbReference type="EMBL" id="KAF4694841.1"/>
    </source>
</evidence>
<dbReference type="SUPFAM" id="SSF47370">
    <property type="entry name" value="Bromodomain"/>
    <property type="match status" value="1"/>
</dbReference>
<organism evidence="6 7">
    <name type="scientific">Perkinsus olseni</name>
    <name type="common">Perkinsus atlanticus</name>
    <dbReference type="NCBI Taxonomy" id="32597"/>
    <lineage>
        <taxon>Eukaryota</taxon>
        <taxon>Sar</taxon>
        <taxon>Alveolata</taxon>
        <taxon>Perkinsozoa</taxon>
        <taxon>Perkinsea</taxon>
        <taxon>Perkinsida</taxon>
        <taxon>Perkinsidae</taxon>
        <taxon>Perkinsus</taxon>
    </lineage>
</organism>
<dbReference type="InterPro" id="IPR018359">
    <property type="entry name" value="Bromodomain_CS"/>
</dbReference>
<evidence type="ECO:0000259" key="5">
    <source>
        <dbReference type="PROSITE" id="PS50968"/>
    </source>
</evidence>
<dbReference type="Gene3D" id="1.20.920.10">
    <property type="entry name" value="Bromodomain-like"/>
    <property type="match status" value="1"/>
</dbReference>
<feature type="region of interest" description="Disordered" evidence="3">
    <location>
        <begin position="257"/>
        <end position="299"/>
    </location>
</feature>
<feature type="domain" description="Bromo" evidence="4">
    <location>
        <begin position="316"/>
        <end position="385"/>
    </location>
</feature>
<evidence type="ECO:0000256" key="3">
    <source>
        <dbReference type="SAM" id="MobiDB-lite"/>
    </source>
</evidence>
<dbReference type="Gene3D" id="2.40.50.100">
    <property type="match status" value="1"/>
</dbReference>
<dbReference type="GO" id="GO:0005739">
    <property type="term" value="C:mitochondrion"/>
    <property type="evidence" value="ECO:0007669"/>
    <property type="project" value="TreeGrafter"/>
</dbReference>
<dbReference type="SMART" id="SM00297">
    <property type="entry name" value="BROMO"/>
    <property type="match status" value="1"/>
</dbReference>
<dbReference type="InterPro" id="IPR033753">
    <property type="entry name" value="GCV_H/Fam206"/>
</dbReference>
<dbReference type="GO" id="GO:0019464">
    <property type="term" value="P:glycine decarboxylation via glycine cleavage system"/>
    <property type="evidence" value="ECO:0007669"/>
    <property type="project" value="InterPro"/>
</dbReference>
<dbReference type="GO" id="GO:0005960">
    <property type="term" value="C:glycine cleavage complex"/>
    <property type="evidence" value="ECO:0007669"/>
    <property type="project" value="InterPro"/>
</dbReference>
<feature type="domain" description="Lipoyl-binding" evidence="5">
    <location>
        <begin position="49"/>
        <end position="132"/>
    </location>
</feature>
<evidence type="ECO:0000313" key="7">
    <source>
        <dbReference type="Proteomes" id="UP000541610"/>
    </source>
</evidence>
<reference evidence="6 7" key="1">
    <citation type="submission" date="2020-04" db="EMBL/GenBank/DDBJ databases">
        <title>Perkinsus olseni comparative genomics.</title>
        <authorList>
            <person name="Bogema D.R."/>
        </authorList>
    </citation>
    <scope>NUCLEOTIDE SEQUENCE [LARGE SCALE GENOMIC DNA]</scope>
    <source>
        <strain evidence="6">00978-12</strain>
    </source>
</reference>
<dbReference type="EMBL" id="JABANP010000027">
    <property type="protein sequence ID" value="KAF4694841.1"/>
    <property type="molecule type" value="Genomic_DNA"/>
</dbReference>
<dbReference type="Proteomes" id="UP000541610">
    <property type="component" value="Unassembled WGS sequence"/>
</dbReference>
<dbReference type="InterPro" id="IPR001487">
    <property type="entry name" value="Bromodomain"/>
</dbReference>
<keyword evidence="1 2" id="KW-0103">Bromodomain</keyword>
<dbReference type="AlphaFoldDB" id="A0A7J6PHG8"/>